<keyword evidence="2" id="KW-1185">Reference proteome</keyword>
<accession>A0A926EGL6</accession>
<protein>
    <submittedName>
        <fullName evidence="1">Uncharacterized protein</fullName>
    </submittedName>
</protein>
<comment type="caution">
    <text evidence="1">The sequence shown here is derived from an EMBL/GenBank/DDBJ whole genome shotgun (WGS) entry which is preliminary data.</text>
</comment>
<proteinExistence type="predicted"/>
<dbReference type="AlphaFoldDB" id="A0A926EGL6"/>
<dbReference type="RefSeq" id="WP_262398478.1">
    <property type="nucleotide sequence ID" value="NZ_JACRTC010000014.1"/>
</dbReference>
<name>A0A926EGL6_9FIRM</name>
<dbReference type="EMBL" id="JACRTC010000014">
    <property type="protein sequence ID" value="MBC8571451.1"/>
    <property type="molecule type" value="Genomic_DNA"/>
</dbReference>
<evidence type="ECO:0000313" key="1">
    <source>
        <dbReference type="EMBL" id="MBC8571451.1"/>
    </source>
</evidence>
<dbReference type="Proteomes" id="UP000660861">
    <property type="component" value="Unassembled WGS sequence"/>
</dbReference>
<sequence>MALLKRDFIPVSKQQNMKPLHYPDCIHLSERCGCDLLSISECKGESCSFCQSAAQQELSQREWLSILNTLGLEQQKKIAGKYYSGKMPWKSQQKKG</sequence>
<evidence type="ECO:0000313" key="2">
    <source>
        <dbReference type="Proteomes" id="UP000660861"/>
    </source>
</evidence>
<gene>
    <name evidence="1" type="ORF">H8709_11555</name>
</gene>
<reference evidence="1" key="1">
    <citation type="submission" date="2020-08" db="EMBL/GenBank/DDBJ databases">
        <title>Genome public.</title>
        <authorList>
            <person name="Liu C."/>
            <person name="Sun Q."/>
        </authorList>
    </citation>
    <scope>NUCLEOTIDE SEQUENCE</scope>
    <source>
        <strain evidence="1">NSJ-54</strain>
    </source>
</reference>
<organism evidence="1 2">
    <name type="scientific">Zongyangia hominis</name>
    <dbReference type="NCBI Taxonomy" id="2763677"/>
    <lineage>
        <taxon>Bacteria</taxon>
        <taxon>Bacillati</taxon>
        <taxon>Bacillota</taxon>
        <taxon>Clostridia</taxon>
        <taxon>Eubacteriales</taxon>
        <taxon>Oscillospiraceae</taxon>
        <taxon>Zongyangia</taxon>
    </lineage>
</organism>